<evidence type="ECO:0000313" key="5">
    <source>
        <dbReference type="EMBL" id="KAA3670197.1"/>
    </source>
</evidence>
<dbReference type="InterPro" id="IPR043502">
    <property type="entry name" value="DNA/RNA_pol_sf"/>
</dbReference>
<evidence type="ECO:0000259" key="3">
    <source>
        <dbReference type="Pfam" id="PF17919"/>
    </source>
</evidence>
<evidence type="ECO:0000259" key="2">
    <source>
        <dbReference type="Pfam" id="PF00078"/>
    </source>
</evidence>
<dbReference type="Proteomes" id="UP000324629">
    <property type="component" value="Unassembled WGS sequence"/>
</dbReference>
<dbReference type="Pfam" id="PF17919">
    <property type="entry name" value="RT_RNaseH_2"/>
    <property type="match status" value="1"/>
</dbReference>
<dbReference type="Pfam" id="PF00078">
    <property type="entry name" value="RVT_1"/>
    <property type="match status" value="1"/>
</dbReference>
<dbReference type="InterPro" id="IPR000477">
    <property type="entry name" value="RT_dom"/>
</dbReference>
<evidence type="ECO:0000313" key="6">
    <source>
        <dbReference type="Proteomes" id="UP000324629"/>
    </source>
</evidence>
<dbReference type="GO" id="GO:0003824">
    <property type="term" value="F:catalytic activity"/>
    <property type="evidence" value="ECO:0007669"/>
    <property type="project" value="UniProtKB-KW"/>
</dbReference>
<evidence type="ECO:0000256" key="1">
    <source>
        <dbReference type="ARBA" id="ARBA00023268"/>
    </source>
</evidence>
<dbReference type="InterPro" id="IPR050951">
    <property type="entry name" value="Retrovirus_Pol_polyprotein"/>
</dbReference>
<dbReference type="PANTHER" id="PTHR37984">
    <property type="entry name" value="PROTEIN CBG26694"/>
    <property type="match status" value="1"/>
</dbReference>
<dbReference type="PANTHER" id="PTHR37984:SF5">
    <property type="entry name" value="PROTEIN NYNRIN-LIKE"/>
    <property type="match status" value="1"/>
</dbReference>
<dbReference type="Pfam" id="PF17921">
    <property type="entry name" value="Integrase_H2C2"/>
    <property type="match status" value="1"/>
</dbReference>
<dbReference type="InterPro" id="IPR041588">
    <property type="entry name" value="Integrase_H2C2"/>
</dbReference>
<keyword evidence="6" id="KW-1185">Reference proteome</keyword>
<evidence type="ECO:0000259" key="4">
    <source>
        <dbReference type="Pfam" id="PF17921"/>
    </source>
</evidence>
<comment type="caution">
    <text evidence="5">The sequence shown here is derived from an EMBL/GenBank/DDBJ whole genome shotgun (WGS) entry which is preliminary data.</text>
</comment>
<dbReference type="Gene3D" id="1.10.340.70">
    <property type="match status" value="1"/>
</dbReference>
<keyword evidence="1" id="KW-0511">Multifunctional enzyme</keyword>
<proteinExistence type="predicted"/>
<organism evidence="5 6">
    <name type="scientific">Paragonimus westermani</name>
    <dbReference type="NCBI Taxonomy" id="34504"/>
    <lineage>
        <taxon>Eukaryota</taxon>
        <taxon>Metazoa</taxon>
        <taxon>Spiralia</taxon>
        <taxon>Lophotrochozoa</taxon>
        <taxon>Platyhelminthes</taxon>
        <taxon>Trematoda</taxon>
        <taxon>Digenea</taxon>
        <taxon>Plagiorchiida</taxon>
        <taxon>Troglotremata</taxon>
        <taxon>Troglotrematidae</taxon>
        <taxon>Paragonimus</taxon>
    </lineage>
</organism>
<reference evidence="5 6" key="1">
    <citation type="journal article" date="2019" name="Gigascience">
        <title>Whole-genome sequence of the oriental lung fluke Paragonimus westermani.</title>
        <authorList>
            <person name="Oey H."/>
            <person name="Zakrzewski M."/>
            <person name="Narain K."/>
            <person name="Devi K.R."/>
            <person name="Agatsuma T."/>
            <person name="Nawaratna S."/>
            <person name="Gobert G.N."/>
            <person name="Jones M.K."/>
            <person name="Ragan M.A."/>
            <person name="McManus D.P."/>
            <person name="Krause L."/>
        </authorList>
    </citation>
    <scope>NUCLEOTIDE SEQUENCE [LARGE SCALE GENOMIC DNA]</scope>
    <source>
        <strain evidence="5 6">IND2009</strain>
    </source>
</reference>
<dbReference type="AlphaFoldDB" id="A0A5J4N412"/>
<dbReference type="Gene3D" id="3.10.10.10">
    <property type="entry name" value="HIV Type 1 Reverse Transcriptase, subunit A, domain 1"/>
    <property type="match status" value="1"/>
</dbReference>
<feature type="domain" description="Integrase zinc-binding" evidence="4">
    <location>
        <begin position="303"/>
        <end position="340"/>
    </location>
</feature>
<dbReference type="InterPro" id="IPR041577">
    <property type="entry name" value="RT_RNaseH_2"/>
</dbReference>
<protein>
    <recommendedName>
        <fullName evidence="7">Reverse transcriptase/retrotransposon-derived protein RNase H-like domain-containing protein</fullName>
    </recommendedName>
</protein>
<dbReference type="CDD" id="cd01647">
    <property type="entry name" value="RT_LTR"/>
    <property type="match status" value="1"/>
</dbReference>
<sequence length="340" mass="38660">MITDMLEKRIIRPSVSLWSSPTVLVRKKNGTLRLCVDYRKLNEITDKDSFPIPRIDATLDALHGAQWFSALDLASGYWKVEYRKFIQGFAEIATPLHRLTGKGHSFTWSDKCNASFETLKEKLTTPPILAFPDISDGAGKFVLDTDASNVSIGAVLSQETPEVEVVIAYTSRCLDKCERNYSTIHFLKHFRAHLLGKPFKYRRESRRENAKALSRVTVPNEVNTTLLYDADTLWAEDQLSGSYIVNIYKRQADGSSKPSAVEMRQKPFDERALWGHWKDLRLIDGVLYRMDQSGPKLVSPRLKVAAVLQKIHTESGHAGRLITEAAIRQRYWWPGIHADV</sequence>
<evidence type="ECO:0008006" key="7">
    <source>
        <dbReference type="Google" id="ProtNLM"/>
    </source>
</evidence>
<accession>A0A5J4N412</accession>
<dbReference type="SUPFAM" id="SSF56672">
    <property type="entry name" value="DNA/RNA polymerases"/>
    <property type="match status" value="1"/>
</dbReference>
<dbReference type="EMBL" id="QNGE01012898">
    <property type="protein sequence ID" value="KAA3670197.1"/>
    <property type="molecule type" value="Genomic_DNA"/>
</dbReference>
<gene>
    <name evidence="5" type="ORF">DEA37_0007786</name>
</gene>
<feature type="domain" description="Reverse transcriptase" evidence="2">
    <location>
        <begin position="25"/>
        <end position="97"/>
    </location>
</feature>
<feature type="non-terminal residue" evidence="5">
    <location>
        <position position="340"/>
    </location>
</feature>
<feature type="domain" description="Reverse transcriptase/retrotransposon-derived protein RNase H-like" evidence="3">
    <location>
        <begin position="108"/>
        <end position="199"/>
    </location>
</feature>
<name>A0A5J4N412_9TREM</name>